<reference evidence="2" key="1">
    <citation type="submission" date="2018-04" db="EMBL/GenBank/DDBJ databases">
        <title>WGS assembly of Panicum hallii.</title>
        <authorList>
            <person name="Lovell J."/>
            <person name="Jenkins J."/>
            <person name="Lowry D."/>
            <person name="Mamidi S."/>
            <person name="Sreedasyam A."/>
            <person name="Weng X."/>
            <person name="Barry K."/>
            <person name="Bonette J."/>
            <person name="Campitelli B."/>
            <person name="Daum C."/>
            <person name="Gordon S."/>
            <person name="Gould B."/>
            <person name="Lipzen A."/>
            <person name="Macqueen A."/>
            <person name="Palacio-Mejia J."/>
            <person name="Plott C."/>
            <person name="Shakirov E."/>
            <person name="Shu S."/>
            <person name="Yoshinaga Y."/>
            <person name="Zane M."/>
            <person name="Rokhsar D."/>
            <person name="Grimwood J."/>
            <person name="Schmutz J."/>
            <person name="Juenger T."/>
        </authorList>
    </citation>
    <scope>NUCLEOTIDE SEQUENCE [LARGE SCALE GENOMIC DNA]</scope>
    <source>
        <strain evidence="2">FIL2</strain>
    </source>
</reference>
<protein>
    <submittedName>
        <fullName evidence="2">Uncharacterized protein</fullName>
    </submittedName>
</protein>
<organism evidence="2">
    <name type="scientific">Panicum hallii</name>
    <dbReference type="NCBI Taxonomy" id="206008"/>
    <lineage>
        <taxon>Eukaryota</taxon>
        <taxon>Viridiplantae</taxon>
        <taxon>Streptophyta</taxon>
        <taxon>Embryophyta</taxon>
        <taxon>Tracheophyta</taxon>
        <taxon>Spermatophyta</taxon>
        <taxon>Magnoliopsida</taxon>
        <taxon>Liliopsida</taxon>
        <taxon>Poales</taxon>
        <taxon>Poaceae</taxon>
        <taxon>PACMAD clade</taxon>
        <taxon>Panicoideae</taxon>
        <taxon>Panicodae</taxon>
        <taxon>Paniceae</taxon>
        <taxon>Panicinae</taxon>
        <taxon>Panicum</taxon>
        <taxon>Panicum sect. Panicum</taxon>
    </lineage>
</organism>
<feature type="transmembrane region" description="Helical" evidence="1">
    <location>
        <begin position="29"/>
        <end position="51"/>
    </location>
</feature>
<gene>
    <name evidence="2" type="ORF">PAHAL_9G519100</name>
</gene>
<proteinExistence type="predicted"/>
<keyword evidence="1" id="KW-1133">Transmembrane helix</keyword>
<name>A0A2S3IS23_9POAL</name>
<evidence type="ECO:0000313" key="2">
    <source>
        <dbReference type="EMBL" id="PAN50425.1"/>
    </source>
</evidence>
<keyword evidence="1" id="KW-0812">Transmembrane</keyword>
<dbReference type="Proteomes" id="UP000243499">
    <property type="component" value="Chromosome 9"/>
</dbReference>
<evidence type="ECO:0000256" key="1">
    <source>
        <dbReference type="SAM" id="Phobius"/>
    </source>
</evidence>
<dbReference type="Gramene" id="PAN50425">
    <property type="protein sequence ID" value="PAN50425"/>
    <property type="gene ID" value="PAHAL_9G519100"/>
</dbReference>
<dbReference type="EMBL" id="CM008054">
    <property type="protein sequence ID" value="PAN50425.1"/>
    <property type="molecule type" value="Genomic_DNA"/>
</dbReference>
<accession>A0A2S3IS23</accession>
<sequence length="140" mass="16235">MEEKRYHEKGQRSNCIDGAREKAVRRNKWTLVACVFSIFYIGNVRLVYMVLKVICHLIYGYLSFGCLLNTRVFSLSLHPEFLNSYLKRMVENKFASSIFSSTSVVSINSLAPDAAVIPWRISLSLHPYFLLPRLFQPFSY</sequence>
<keyword evidence="1" id="KW-0472">Membrane</keyword>
<dbReference type="AlphaFoldDB" id="A0A2S3IS23"/>